<evidence type="ECO:0000313" key="4">
    <source>
        <dbReference type="Proteomes" id="UP000500857"/>
    </source>
</evidence>
<dbReference type="RefSeq" id="WP_168568669.1">
    <property type="nucleotide sequence ID" value="NZ_CP051167.1"/>
</dbReference>
<name>A0A6H1TV70_9CYAN</name>
<dbReference type="AlphaFoldDB" id="A0A6H1TV70"/>
<protein>
    <recommendedName>
        <fullName evidence="5">MotA/TolQ/ExbB proton channel domain-containing protein</fullName>
    </recommendedName>
</protein>
<dbReference type="KEGG" id="oxy:HCG48_07910"/>
<feature type="coiled-coil region" evidence="1">
    <location>
        <begin position="476"/>
        <end position="529"/>
    </location>
</feature>
<reference evidence="3 4" key="1">
    <citation type="submission" date="2020-04" db="EMBL/GenBank/DDBJ databases">
        <authorList>
            <person name="Basu S."/>
            <person name="Maruthanayagam V."/>
            <person name="Chakraborty S."/>
            <person name="Pramanik A."/>
            <person name="Mukherjee J."/>
            <person name="Brink B."/>
        </authorList>
    </citation>
    <scope>NUCLEOTIDE SEQUENCE [LARGE SCALE GENOMIC DNA]</scope>
    <source>
        <strain evidence="3 4">AP17</strain>
    </source>
</reference>
<keyword evidence="2" id="KW-1133">Transmembrane helix</keyword>
<organism evidence="3 4">
    <name type="scientific">Oxynema aestuarii AP17</name>
    <dbReference type="NCBI Taxonomy" id="2064643"/>
    <lineage>
        <taxon>Bacteria</taxon>
        <taxon>Bacillati</taxon>
        <taxon>Cyanobacteriota</taxon>
        <taxon>Cyanophyceae</taxon>
        <taxon>Oscillatoriophycideae</taxon>
        <taxon>Oscillatoriales</taxon>
        <taxon>Oscillatoriaceae</taxon>
        <taxon>Oxynema</taxon>
        <taxon>Oxynema aestuarii</taxon>
    </lineage>
</organism>
<proteinExistence type="predicted"/>
<gene>
    <name evidence="3" type="ORF">HCG48_07910</name>
</gene>
<evidence type="ECO:0000313" key="3">
    <source>
        <dbReference type="EMBL" id="QIZ70514.1"/>
    </source>
</evidence>
<keyword evidence="4" id="KW-1185">Reference proteome</keyword>
<keyword evidence="2" id="KW-0812">Transmembrane</keyword>
<evidence type="ECO:0008006" key="5">
    <source>
        <dbReference type="Google" id="ProtNLM"/>
    </source>
</evidence>
<dbReference type="SUPFAM" id="SSF58113">
    <property type="entry name" value="Apolipoprotein A-I"/>
    <property type="match status" value="1"/>
</dbReference>
<keyword evidence="2" id="KW-0472">Membrane</keyword>
<keyword evidence="1" id="KW-0175">Coiled coil</keyword>
<dbReference type="Proteomes" id="UP000500857">
    <property type="component" value="Chromosome"/>
</dbReference>
<dbReference type="EMBL" id="CP051167">
    <property type="protein sequence ID" value="QIZ70514.1"/>
    <property type="molecule type" value="Genomic_DNA"/>
</dbReference>
<feature type="transmembrane region" description="Helical" evidence="2">
    <location>
        <begin position="110"/>
        <end position="133"/>
    </location>
</feature>
<evidence type="ECO:0000256" key="2">
    <source>
        <dbReference type="SAM" id="Phobius"/>
    </source>
</evidence>
<sequence length="671" mass="75014">MTETLQSINSFFVPAIFLFAAIAACLETGSIFHYWTVECGEVSRAIAQLKKARKNNTNALQINEKERPWFIRHLDGVWRENCLIAKQKGGSFVLLAFPSILNKPIPRGPVYFAPTLLTALGVLGTFTGIYLGLQNVSLDAIDETETLLQTSTQLLGGMKLAFSTSLWGLGSASVFMIILAIGERIRQFRRDNLRKKLSKIAFLQSPIELLSQLDPSSNQDVTEALIQLVEKLNELSTLNADAIGEAVGRAIVPSLGSSLTSINNELTSVRQIQENQGQAIDYLVKQMRDELIQPVIERLDESAEMTREASEAVRELKDELGGIAASLSGAISTIQTFQEETLKELQDFARSLTTILDGFRTNTEAVLEKVAKKIQEAVNESIRSMKAQREAFAHSSAQAAQSFRGIREELEQSLEKQAQAQKTMLEAVEQQTKDILEEANKAFQTQSDTIVTLGRESSTLINDARDSFIATLANIDESLQKTRNIVQEELEKFREEYEKALTLFFDEQNKRLDDVLGKQREELEKVINRLQKVFLEDATAMENAIKNSMTSIQKTAGVVYKLETELGLTSSERLEQLQQVIQLMSQEAKQIESAYQDLAKQFDEALKSGNEQLNEYLEKANESYKVNIEEFDRAMAGVCSSLDRNTHGLMDVAHYLVASAEELKNSQPSRN</sequence>
<feature type="transmembrane region" description="Helical" evidence="2">
    <location>
        <begin position="160"/>
        <end position="181"/>
    </location>
</feature>
<evidence type="ECO:0000256" key="1">
    <source>
        <dbReference type="SAM" id="Coils"/>
    </source>
</evidence>
<accession>A0A6H1TV70</accession>
<feature type="transmembrane region" description="Helical" evidence="2">
    <location>
        <begin position="12"/>
        <end position="35"/>
    </location>
</feature>
<feature type="coiled-coil region" evidence="1">
    <location>
        <begin position="574"/>
        <end position="619"/>
    </location>
</feature>